<dbReference type="Pfam" id="PF00857">
    <property type="entry name" value="Isochorismatase"/>
    <property type="match status" value="1"/>
</dbReference>
<dbReference type="AlphaFoldDB" id="A0A375AA02"/>
<evidence type="ECO:0000256" key="1">
    <source>
        <dbReference type="ARBA" id="ARBA00022801"/>
    </source>
</evidence>
<dbReference type="PANTHER" id="PTHR43540:SF1">
    <property type="entry name" value="ISOCHORISMATASE HYDROLASE"/>
    <property type="match status" value="1"/>
</dbReference>
<dbReference type="SUPFAM" id="SSF52499">
    <property type="entry name" value="Isochorismatase-like hydrolases"/>
    <property type="match status" value="1"/>
</dbReference>
<accession>A0A375AA02</accession>
<dbReference type="InterPro" id="IPR000868">
    <property type="entry name" value="Isochorismatase-like_dom"/>
</dbReference>
<dbReference type="RefSeq" id="WP_035342470.1">
    <property type="nucleotide sequence ID" value="NZ_LT615367.1"/>
</dbReference>
<evidence type="ECO:0000259" key="2">
    <source>
        <dbReference type="Pfam" id="PF00857"/>
    </source>
</evidence>
<evidence type="ECO:0000313" key="3">
    <source>
        <dbReference type="EMBL" id="SLM62883.1"/>
    </source>
</evidence>
<dbReference type="PANTHER" id="PTHR43540">
    <property type="entry name" value="PEROXYUREIDOACRYLATE/UREIDOACRYLATE AMIDOHYDROLASE-RELATED"/>
    <property type="match status" value="1"/>
</dbReference>
<sequence>MSQVLLVIDMQQFVSQRIAQGIGYYPTDSIAHMRQLLAHYRASGGPVIHIHHHTPAAGSALQAGSVAALPVDGFEPQAGEPVFIKHTSSAFSQPDVLSYLRTQRLNAIQVIGAVAGFCVNSTVRAGADAGFDMTIVCDAVISFDLASPPLTAQTLHEVTLGLLGADFARVTTTEAWLAAHETA</sequence>
<dbReference type="EC" id="3.3.2.1" evidence="3"/>
<keyword evidence="1 3" id="KW-0378">Hydrolase</keyword>
<organism evidence="3 4">
    <name type="scientific">Dickeya aquatica</name>
    <dbReference type="NCBI Taxonomy" id="1401087"/>
    <lineage>
        <taxon>Bacteria</taxon>
        <taxon>Pseudomonadati</taxon>
        <taxon>Pseudomonadota</taxon>
        <taxon>Gammaproteobacteria</taxon>
        <taxon>Enterobacterales</taxon>
        <taxon>Pectobacteriaceae</taxon>
        <taxon>Dickeya</taxon>
    </lineage>
</organism>
<gene>
    <name evidence="3" type="ORF">DAQ1742_01953</name>
</gene>
<reference evidence="3 4" key="1">
    <citation type="submission" date="2016-09" db="EMBL/GenBank/DDBJ databases">
        <authorList>
            <person name="Reverchon S."/>
            <person name="Nasser W."/>
            <person name="Leonard S."/>
            <person name="Brochier C."/>
            <person name="Duprey A."/>
        </authorList>
    </citation>
    <scope>NUCLEOTIDE SEQUENCE [LARGE SCALE GENOMIC DNA]</scope>
    <source>
        <strain evidence="3 4">174/2</strain>
    </source>
</reference>
<keyword evidence="4" id="KW-1185">Reference proteome</keyword>
<dbReference type="Gene3D" id="3.40.50.850">
    <property type="entry name" value="Isochorismatase-like"/>
    <property type="match status" value="1"/>
</dbReference>
<dbReference type="InterPro" id="IPR036380">
    <property type="entry name" value="Isochorismatase-like_sf"/>
</dbReference>
<dbReference type="GO" id="GO:0008908">
    <property type="term" value="F:isochorismatase activity"/>
    <property type="evidence" value="ECO:0007669"/>
    <property type="project" value="UniProtKB-EC"/>
</dbReference>
<name>A0A375AA02_9GAMM</name>
<evidence type="ECO:0000313" key="4">
    <source>
        <dbReference type="Proteomes" id="UP000294820"/>
    </source>
</evidence>
<dbReference type="EMBL" id="LT615367">
    <property type="protein sequence ID" value="SLM62883.1"/>
    <property type="molecule type" value="Genomic_DNA"/>
</dbReference>
<dbReference type="InterPro" id="IPR050272">
    <property type="entry name" value="Isochorismatase-like_hydrls"/>
</dbReference>
<feature type="domain" description="Isochorismatase-like" evidence="2">
    <location>
        <begin position="4"/>
        <end position="174"/>
    </location>
</feature>
<dbReference type="Proteomes" id="UP000294820">
    <property type="component" value="Chromosome 1"/>
</dbReference>
<protein>
    <submittedName>
        <fullName evidence="3">Isochorismatase</fullName>
        <ecNumber evidence="3">3.3.2.1</ecNumber>
    </submittedName>
</protein>
<proteinExistence type="predicted"/>
<dbReference type="KEGG" id="daq:DAQ1742_01953"/>